<organism evidence="2 3">
    <name type="scientific">Anaerosporomusa subterranea</name>
    <dbReference type="NCBI Taxonomy" id="1794912"/>
    <lineage>
        <taxon>Bacteria</taxon>
        <taxon>Bacillati</taxon>
        <taxon>Bacillota</taxon>
        <taxon>Negativicutes</taxon>
        <taxon>Acetonemataceae</taxon>
        <taxon>Anaerosporomusa</taxon>
    </lineage>
</organism>
<dbReference type="Gene3D" id="3.40.109.10">
    <property type="entry name" value="NADH Oxidase"/>
    <property type="match status" value="1"/>
</dbReference>
<name>A0A154BSD6_ANASB</name>
<evidence type="ECO:0000313" key="3">
    <source>
        <dbReference type="Proteomes" id="UP000076268"/>
    </source>
</evidence>
<dbReference type="Proteomes" id="UP000076268">
    <property type="component" value="Unassembled WGS sequence"/>
</dbReference>
<dbReference type="InterPro" id="IPR050627">
    <property type="entry name" value="Nitroreductase/BluB"/>
</dbReference>
<dbReference type="Pfam" id="PF00881">
    <property type="entry name" value="Nitroreductase"/>
    <property type="match status" value="1"/>
</dbReference>
<dbReference type="GO" id="GO:0016491">
    <property type="term" value="F:oxidoreductase activity"/>
    <property type="evidence" value="ECO:0007669"/>
    <property type="project" value="InterPro"/>
</dbReference>
<comment type="caution">
    <text evidence="2">The sequence shown here is derived from an EMBL/GenBank/DDBJ whole genome shotgun (WGS) entry which is preliminary data.</text>
</comment>
<dbReference type="AlphaFoldDB" id="A0A154BSD6"/>
<reference evidence="2 3" key="1">
    <citation type="submission" date="2016-02" db="EMBL/GenBank/DDBJ databases">
        <title>Anaerosporomusa subterraneum gen. nov., sp. nov., a spore-forming obligate anaerobe isolated from saprolite.</title>
        <authorList>
            <person name="Choi J.K."/>
            <person name="Shah M."/>
            <person name="Yee N."/>
        </authorList>
    </citation>
    <scope>NUCLEOTIDE SEQUENCE [LARGE SCALE GENOMIC DNA]</scope>
    <source>
        <strain evidence="2 3">RU4</strain>
    </source>
</reference>
<proteinExistence type="predicted"/>
<accession>A0A154BSD6</accession>
<dbReference type="PANTHER" id="PTHR23026:SF123">
    <property type="entry name" value="NAD(P)H NITROREDUCTASE RV3131-RELATED"/>
    <property type="match status" value="1"/>
</dbReference>
<gene>
    <name evidence="2" type="ORF">AXX12_06655</name>
</gene>
<dbReference type="EMBL" id="LSGP01000017">
    <property type="protein sequence ID" value="KYZ76829.1"/>
    <property type="molecule type" value="Genomic_DNA"/>
</dbReference>
<dbReference type="InterPro" id="IPR000415">
    <property type="entry name" value="Nitroreductase-like"/>
</dbReference>
<sequence length="210" mass="23018">MEFEFIYKRHSVRQFKEEQVPEATIKELIKAATYAPSGNNQQNWHFVVVTDKNKIAEIAQLVVEKNAELSTYLRTEAKIKAFKGKVGYHTVFKGAPALILAYAGPYETIADMLVADGMPQAEAMQYAKSNPGIQNVAAALENLHLAAASIGYGTCWMTGPTYAAQEISAYIGFNKQGYHLAAITPLGIPLSDKRSSPPRKPVEDVLTIIG</sequence>
<dbReference type="SUPFAM" id="SSF55469">
    <property type="entry name" value="FMN-dependent nitroreductase-like"/>
    <property type="match status" value="1"/>
</dbReference>
<dbReference type="InterPro" id="IPR029479">
    <property type="entry name" value="Nitroreductase"/>
</dbReference>
<evidence type="ECO:0000259" key="1">
    <source>
        <dbReference type="Pfam" id="PF00881"/>
    </source>
</evidence>
<evidence type="ECO:0000313" key="2">
    <source>
        <dbReference type="EMBL" id="KYZ76829.1"/>
    </source>
</evidence>
<keyword evidence="3" id="KW-1185">Reference proteome</keyword>
<protein>
    <submittedName>
        <fullName evidence="2">Nitroreductase</fullName>
    </submittedName>
</protein>
<dbReference type="STRING" id="1794912.AXX12_06655"/>
<dbReference type="OrthoDB" id="9783470at2"/>
<feature type="domain" description="Nitroreductase" evidence="1">
    <location>
        <begin position="6"/>
        <end position="187"/>
    </location>
</feature>
<dbReference type="PANTHER" id="PTHR23026">
    <property type="entry name" value="NADPH NITROREDUCTASE"/>
    <property type="match status" value="1"/>
</dbReference>